<reference evidence="1" key="2">
    <citation type="submission" date="2020-05" db="UniProtKB">
        <authorList>
            <consortium name="EnsemblMetazoa"/>
        </authorList>
    </citation>
    <scope>IDENTIFICATION</scope>
    <source>
        <strain evidence="1">IAEA</strain>
    </source>
</reference>
<reference evidence="2" key="1">
    <citation type="submission" date="2015-01" db="EMBL/GenBank/DDBJ databases">
        <authorList>
            <person name="Aksoy S."/>
            <person name="Warren W."/>
            <person name="Wilson R.K."/>
        </authorList>
    </citation>
    <scope>NUCLEOTIDE SEQUENCE [LARGE SCALE GENOMIC DNA]</scope>
    <source>
        <strain evidence="2">IAEA</strain>
    </source>
</reference>
<sequence>MELSNNILKQQQKQRLQHHLHSNLFRTIQVGRHNWWRWRAYKMACQLCLLRLILIAAEVSNPQLGCDCNNSTTSEEVTRQ</sequence>
<accession>A0A1B0B7E4</accession>
<dbReference type="VEuPathDB" id="VectorBase:GPPI021285"/>
<keyword evidence="2" id="KW-1185">Reference proteome</keyword>
<dbReference type="Proteomes" id="UP000092460">
    <property type="component" value="Unassembled WGS sequence"/>
</dbReference>
<protein>
    <submittedName>
        <fullName evidence="1">Uncharacterized protein</fullName>
    </submittedName>
</protein>
<dbReference type="AlphaFoldDB" id="A0A1B0B7E4"/>
<dbReference type="EnsemblMetazoa" id="GPPI021285-RA">
    <property type="protein sequence ID" value="GPPI021285-PA"/>
    <property type="gene ID" value="GPPI021285"/>
</dbReference>
<proteinExistence type="predicted"/>
<organism evidence="1 2">
    <name type="scientific">Glossina palpalis gambiensis</name>
    <dbReference type="NCBI Taxonomy" id="67801"/>
    <lineage>
        <taxon>Eukaryota</taxon>
        <taxon>Metazoa</taxon>
        <taxon>Ecdysozoa</taxon>
        <taxon>Arthropoda</taxon>
        <taxon>Hexapoda</taxon>
        <taxon>Insecta</taxon>
        <taxon>Pterygota</taxon>
        <taxon>Neoptera</taxon>
        <taxon>Endopterygota</taxon>
        <taxon>Diptera</taxon>
        <taxon>Brachycera</taxon>
        <taxon>Muscomorpha</taxon>
        <taxon>Hippoboscoidea</taxon>
        <taxon>Glossinidae</taxon>
        <taxon>Glossina</taxon>
    </lineage>
</organism>
<dbReference type="EMBL" id="JXJN01009572">
    <property type="status" value="NOT_ANNOTATED_CDS"/>
    <property type="molecule type" value="Genomic_DNA"/>
</dbReference>
<name>A0A1B0B7E4_9MUSC</name>
<evidence type="ECO:0000313" key="2">
    <source>
        <dbReference type="Proteomes" id="UP000092460"/>
    </source>
</evidence>
<evidence type="ECO:0000313" key="1">
    <source>
        <dbReference type="EnsemblMetazoa" id="GPPI021285-PA"/>
    </source>
</evidence>